<dbReference type="PANTHER" id="PTHR10509:SF14">
    <property type="entry name" value="CAFFEOYL-COA O-METHYLTRANSFERASE 3-RELATED"/>
    <property type="match status" value="1"/>
</dbReference>
<dbReference type="Gene3D" id="3.40.50.150">
    <property type="entry name" value="Vaccinia Virus protein VP39"/>
    <property type="match status" value="1"/>
</dbReference>
<evidence type="ECO:0000313" key="6">
    <source>
        <dbReference type="Proteomes" id="UP000076738"/>
    </source>
</evidence>
<name>A0A167L013_CALVF</name>
<proteinExistence type="inferred from homology"/>
<dbReference type="GO" id="GO:0008171">
    <property type="term" value="F:O-methyltransferase activity"/>
    <property type="evidence" value="ECO:0007669"/>
    <property type="project" value="InterPro"/>
</dbReference>
<accession>A0A167L013</accession>
<dbReference type="OrthoDB" id="10251242at2759"/>
<keyword evidence="3" id="KW-0949">S-adenosyl-L-methionine</keyword>
<evidence type="ECO:0000256" key="3">
    <source>
        <dbReference type="ARBA" id="ARBA00022691"/>
    </source>
</evidence>
<keyword evidence="6" id="KW-1185">Reference proteome</keyword>
<evidence type="ECO:0000313" key="5">
    <source>
        <dbReference type="EMBL" id="KZO95195.1"/>
    </source>
</evidence>
<evidence type="ECO:0000256" key="2">
    <source>
        <dbReference type="ARBA" id="ARBA00022679"/>
    </source>
</evidence>
<comment type="similarity">
    <text evidence="4">Belongs to the class I-like SAM-binding methyltransferase superfamily. Cation-dependent O-methyltransferase family.</text>
</comment>
<protein>
    <submittedName>
        <fullName evidence="5">S-adenosyl-L-methionine-dependent methyltransferase</fullName>
    </submittedName>
</protein>
<gene>
    <name evidence="5" type="ORF">CALVIDRAFT_538333</name>
</gene>
<dbReference type="InterPro" id="IPR029063">
    <property type="entry name" value="SAM-dependent_MTases_sf"/>
</dbReference>
<dbReference type="EMBL" id="KV417290">
    <property type="protein sequence ID" value="KZO95195.1"/>
    <property type="molecule type" value="Genomic_DNA"/>
</dbReference>
<evidence type="ECO:0000256" key="4">
    <source>
        <dbReference type="ARBA" id="ARBA00023453"/>
    </source>
</evidence>
<dbReference type="GO" id="GO:0008757">
    <property type="term" value="F:S-adenosylmethionine-dependent methyltransferase activity"/>
    <property type="evidence" value="ECO:0007669"/>
    <property type="project" value="TreeGrafter"/>
</dbReference>
<dbReference type="AlphaFoldDB" id="A0A167L013"/>
<keyword evidence="1 5" id="KW-0489">Methyltransferase</keyword>
<dbReference type="PROSITE" id="PS51682">
    <property type="entry name" value="SAM_OMT_I"/>
    <property type="match status" value="1"/>
</dbReference>
<evidence type="ECO:0000256" key="1">
    <source>
        <dbReference type="ARBA" id="ARBA00022603"/>
    </source>
</evidence>
<dbReference type="Proteomes" id="UP000076738">
    <property type="component" value="Unassembled WGS sequence"/>
</dbReference>
<reference evidence="5 6" key="1">
    <citation type="journal article" date="2016" name="Mol. Biol. Evol.">
        <title>Comparative Genomics of Early-Diverging Mushroom-Forming Fungi Provides Insights into the Origins of Lignocellulose Decay Capabilities.</title>
        <authorList>
            <person name="Nagy L.G."/>
            <person name="Riley R."/>
            <person name="Tritt A."/>
            <person name="Adam C."/>
            <person name="Daum C."/>
            <person name="Floudas D."/>
            <person name="Sun H."/>
            <person name="Yadav J.S."/>
            <person name="Pangilinan J."/>
            <person name="Larsson K.H."/>
            <person name="Matsuura K."/>
            <person name="Barry K."/>
            <person name="Labutti K."/>
            <person name="Kuo R."/>
            <person name="Ohm R.A."/>
            <person name="Bhattacharya S.S."/>
            <person name="Shirouzu T."/>
            <person name="Yoshinaga Y."/>
            <person name="Martin F.M."/>
            <person name="Grigoriev I.V."/>
            <person name="Hibbett D.S."/>
        </authorList>
    </citation>
    <scope>NUCLEOTIDE SEQUENCE [LARGE SCALE GENOMIC DNA]</scope>
    <source>
        <strain evidence="5 6">TUFC12733</strain>
    </source>
</reference>
<dbReference type="STRING" id="1330018.A0A167L013"/>
<dbReference type="SUPFAM" id="SSF53335">
    <property type="entry name" value="S-adenosyl-L-methionine-dependent methyltransferases"/>
    <property type="match status" value="1"/>
</dbReference>
<organism evidence="5 6">
    <name type="scientific">Calocera viscosa (strain TUFC12733)</name>
    <dbReference type="NCBI Taxonomy" id="1330018"/>
    <lineage>
        <taxon>Eukaryota</taxon>
        <taxon>Fungi</taxon>
        <taxon>Dikarya</taxon>
        <taxon>Basidiomycota</taxon>
        <taxon>Agaricomycotina</taxon>
        <taxon>Dacrymycetes</taxon>
        <taxon>Dacrymycetales</taxon>
        <taxon>Dacrymycetaceae</taxon>
        <taxon>Calocera</taxon>
    </lineage>
</organism>
<dbReference type="GO" id="GO:0032259">
    <property type="term" value="P:methylation"/>
    <property type="evidence" value="ECO:0007669"/>
    <property type="project" value="UniProtKB-KW"/>
</dbReference>
<sequence>MAKTLPEGGELISLEVNPKHAKVRLSLRLLLIPLTDPAQISEENIAHAGLSSKAKVLLGPALETLPTLSPSPPFDLVFIDADKDNNGPYFQHARKLVRTGGVIIVDNVVRNGRVANPEITTSDILGIRKLLQIIKEDKGVEATTIATVGDKGYDGFTYILVREGI</sequence>
<keyword evidence="2 5" id="KW-0808">Transferase</keyword>
<dbReference type="InterPro" id="IPR002935">
    <property type="entry name" value="SAM_O-MeTrfase"/>
</dbReference>
<dbReference type="Pfam" id="PF01596">
    <property type="entry name" value="Methyltransf_3"/>
    <property type="match status" value="1"/>
</dbReference>
<dbReference type="InterPro" id="IPR050362">
    <property type="entry name" value="Cation-dep_OMT"/>
</dbReference>
<dbReference type="PANTHER" id="PTHR10509">
    <property type="entry name" value="O-METHYLTRANSFERASE-RELATED"/>
    <property type="match status" value="1"/>
</dbReference>